<dbReference type="PRINTS" id="PR00368">
    <property type="entry name" value="FADPNR"/>
</dbReference>
<dbReference type="RefSeq" id="WP_180916478.1">
    <property type="nucleotide sequence ID" value="NZ_CP059165.1"/>
</dbReference>
<dbReference type="PANTHER" id="PTHR43557:SF2">
    <property type="entry name" value="RIESKE DOMAIN-CONTAINING PROTEIN-RELATED"/>
    <property type="match status" value="1"/>
</dbReference>
<dbReference type="Gene3D" id="3.30.390.30">
    <property type="match status" value="1"/>
</dbReference>
<dbReference type="InterPro" id="IPR050446">
    <property type="entry name" value="FAD-oxidoreductase/Apoptosis"/>
</dbReference>
<dbReference type="GO" id="GO:0005737">
    <property type="term" value="C:cytoplasm"/>
    <property type="evidence" value="ECO:0007669"/>
    <property type="project" value="TreeGrafter"/>
</dbReference>
<dbReference type="InterPro" id="IPR016156">
    <property type="entry name" value="FAD/NAD-linked_Rdtase_dimer_sf"/>
</dbReference>
<reference evidence="7" key="1">
    <citation type="submission" date="2020-07" db="EMBL/GenBank/DDBJ databases">
        <title>Description of Mycobacterium gordonae subsp. intergordonae subsp.nov. and Mycobacterium gordonae subsp. gordonae subsp. nov.</title>
        <authorList>
            <person name="Yu X."/>
        </authorList>
    </citation>
    <scope>NUCLEOTIDE SEQUENCE [LARGE SCALE GENOMIC DNA]</scope>
    <source>
        <strain evidence="7">24</strain>
    </source>
</reference>
<reference evidence="6 7" key="2">
    <citation type="submission" date="2020-07" db="EMBL/GenBank/DDBJ databases">
        <authorList>
            <person name="Yu X."/>
        </authorList>
    </citation>
    <scope>NUCLEOTIDE SEQUENCE [LARGE SCALE GENOMIC DNA]</scope>
    <source>
        <strain evidence="7">24</strain>
    </source>
</reference>
<evidence type="ECO:0000313" key="6">
    <source>
        <dbReference type="EMBL" id="QLL07877.1"/>
    </source>
</evidence>
<evidence type="ECO:0000256" key="2">
    <source>
        <dbReference type="ARBA" id="ARBA00022630"/>
    </source>
</evidence>
<gene>
    <name evidence="6" type="ORF">H0P51_02445</name>
</gene>
<accession>A0A7D6I9B9</accession>
<dbReference type="GO" id="GO:0016651">
    <property type="term" value="F:oxidoreductase activity, acting on NAD(P)H"/>
    <property type="evidence" value="ECO:0007669"/>
    <property type="project" value="TreeGrafter"/>
</dbReference>
<dbReference type="SUPFAM" id="SSF55424">
    <property type="entry name" value="FAD/NAD-linked reductases, dimerisation (C-terminal) domain"/>
    <property type="match status" value="1"/>
</dbReference>
<dbReference type="InterPro" id="IPR023753">
    <property type="entry name" value="FAD/NAD-binding_dom"/>
</dbReference>
<feature type="domain" description="FAD/NAD(P)-binding" evidence="5">
    <location>
        <begin position="20"/>
        <end position="317"/>
    </location>
</feature>
<evidence type="ECO:0000256" key="4">
    <source>
        <dbReference type="ARBA" id="ARBA00023002"/>
    </source>
</evidence>
<dbReference type="Pfam" id="PF07992">
    <property type="entry name" value="Pyr_redox_2"/>
    <property type="match status" value="1"/>
</dbReference>
<dbReference type="PANTHER" id="PTHR43557">
    <property type="entry name" value="APOPTOSIS-INDUCING FACTOR 1"/>
    <property type="match status" value="1"/>
</dbReference>
<reference evidence="7" key="3">
    <citation type="submission" date="2023-07" db="EMBL/GenBank/DDBJ databases">
        <title>Description of Mycobacterium gordonae subsp. intergordonae subsp.nov. and Mycobacterium gordonae subsp. gordonae subsp. nov.</title>
        <authorList>
            <person name="Huang H."/>
        </authorList>
    </citation>
    <scope>NUCLEOTIDE SEQUENCE [LARGE SCALE GENOMIC DNA]</scope>
    <source>
        <strain evidence="7">24</strain>
    </source>
</reference>
<dbReference type="PRINTS" id="PR00411">
    <property type="entry name" value="PNDRDTASEI"/>
</dbReference>
<name>A0A7D6I9B9_9MYCO</name>
<dbReference type="AlphaFoldDB" id="A0A7D6I9B9"/>
<dbReference type="Gene3D" id="3.50.50.60">
    <property type="entry name" value="FAD/NAD(P)-binding domain"/>
    <property type="match status" value="2"/>
</dbReference>
<keyword evidence="4" id="KW-0560">Oxidoreductase</keyword>
<evidence type="ECO:0000256" key="3">
    <source>
        <dbReference type="ARBA" id="ARBA00022827"/>
    </source>
</evidence>
<dbReference type="SUPFAM" id="SSF51905">
    <property type="entry name" value="FAD/NAD(P)-binding domain"/>
    <property type="match status" value="2"/>
</dbReference>
<dbReference type="Proteomes" id="UP000510682">
    <property type="component" value="Chromosome"/>
</dbReference>
<dbReference type="InterPro" id="IPR036188">
    <property type="entry name" value="FAD/NAD-bd_sf"/>
</dbReference>
<organism evidence="6 7">
    <name type="scientific">Mycobacterium vicinigordonae</name>
    <dbReference type="NCBI Taxonomy" id="1719132"/>
    <lineage>
        <taxon>Bacteria</taxon>
        <taxon>Bacillati</taxon>
        <taxon>Actinomycetota</taxon>
        <taxon>Actinomycetes</taxon>
        <taxon>Mycobacteriales</taxon>
        <taxon>Mycobacteriaceae</taxon>
        <taxon>Mycobacterium</taxon>
    </lineage>
</organism>
<evidence type="ECO:0000259" key="5">
    <source>
        <dbReference type="Pfam" id="PF07992"/>
    </source>
</evidence>
<evidence type="ECO:0000313" key="7">
    <source>
        <dbReference type="Proteomes" id="UP000510682"/>
    </source>
</evidence>
<keyword evidence="7" id="KW-1185">Reference proteome</keyword>
<sequence length="426" mass="44870">MILDRQQEQSGEYMTDCATDYLVVGGGLSAVTAVETLVKRRRGRVRLVSAEHYLPYSRPPLSKVVLAGEAGPSSVLLKTPEFFRDKQVEVMLGDPATELDPCKRVITLASGRQILYGKVLLATGVVPARLDLPGISLPGVHTLRNLTDALALSRQIGPGRTVVIIGGGFIGCEVASTAVARGAQVCVVEPGTTLMERALGPEVGRLLTAYQRRAGVGVYLGTHPVRICGERRAETVVLNSGAVLPCDTVVVGVGTYADTSWLAGAGIELSDGGIVVDSGCRTSDPDVYAAGDVAARYEPLLNQYVRCEHESNAQQQGVIAARNMAGGSSADSSLPFVWSRQFGLDLWCIGQTRSYDCVEIAGRVEDRSLVAIYHLKGKPVGVFGLDGAAMGAARNLLRGVDSKSAETQLLGGAKPAGRGPHSDMAG</sequence>
<dbReference type="EMBL" id="CP059165">
    <property type="protein sequence ID" value="QLL07877.1"/>
    <property type="molecule type" value="Genomic_DNA"/>
</dbReference>
<dbReference type="KEGG" id="mgor:H0P51_02445"/>
<keyword evidence="2" id="KW-0285">Flavoprotein</keyword>
<evidence type="ECO:0000256" key="1">
    <source>
        <dbReference type="ARBA" id="ARBA00001974"/>
    </source>
</evidence>
<comment type="cofactor">
    <cofactor evidence="1">
        <name>FAD</name>
        <dbReference type="ChEBI" id="CHEBI:57692"/>
    </cofactor>
</comment>
<keyword evidence="3" id="KW-0274">FAD</keyword>
<protein>
    <submittedName>
        <fullName evidence="6">FAD-dependent oxidoreductase</fullName>
    </submittedName>
</protein>
<proteinExistence type="predicted"/>